<dbReference type="AlphaFoldDB" id="A0A5B7IRD8"/>
<evidence type="ECO:0000313" key="2">
    <source>
        <dbReference type="EMBL" id="MPC88131.1"/>
    </source>
</evidence>
<keyword evidence="3" id="KW-1185">Reference proteome</keyword>
<reference evidence="2 3" key="1">
    <citation type="submission" date="2019-05" db="EMBL/GenBank/DDBJ databases">
        <title>Another draft genome of Portunus trituberculatus and its Hox gene families provides insights of decapod evolution.</title>
        <authorList>
            <person name="Jeong J.-H."/>
            <person name="Song I."/>
            <person name="Kim S."/>
            <person name="Choi T."/>
            <person name="Kim D."/>
            <person name="Ryu S."/>
            <person name="Kim W."/>
        </authorList>
    </citation>
    <scope>NUCLEOTIDE SEQUENCE [LARGE SCALE GENOMIC DNA]</scope>
    <source>
        <tissue evidence="2">Muscle</tissue>
    </source>
</reference>
<evidence type="ECO:0000256" key="1">
    <source>
        <dbReference type="SAM" id="MobiDB-lite"/>
    </source>
</evidence>
<gene>
    <name evidence="2" type="ORF">E2C01_083024</name>
</gene>
<sequence>MQFDFNARTFVSWKMMERKQERIKDDGGIVKVKEEEEEEEEGGCGGRKEEIRGLLPFDFV</sequence>
<name>A0A5B7IRD8_PORTR</name>
<evidence type="ECO:0000313" key="3">
    <source>
        <dbReference type="Proteomes" id="UP000324222"/>
    </source>
</evidence>
<proteinExistence type="predicted"/>
<organism evidence="2 3">
    <name type="scientific">Portunus trituberculatus</name>
    <name type="common">Swimming crab</name>
    <name type="synonym">Neptunus trituberculatus</name>
    <dbReference type="NCBI Taxonomy" id="210409"/>
    <lineage>
        <taxon>Eukaryota</taxon>
        <taxon>Metazoa</taxon>
        <taxon>Ecdysozoa</taxon>
        <taxon>Arthropoda</taxon>
        <taxon>Crustacea</taxon>
        <taxon>Multicrustacea</taxon>
        <taxon>Malacostraca</taxon>
        <taxon>Eumalacostraca</taxon>
        <taxon>Eucarida</taxon>
        <taxon>Decapoda</taxon>
        <taxon>Pleocyemata</taxon>
        <taxon>Brachyura</taxon>
        <taxon>Eubrachyura</taxon>
        <taxon>Portunoidea</taxon>
        <taxon>Portunidae</taxon>
        <taxon>Portuninae</taxon>
        <taxon>Portunus</taxon>
    </lineage>
</organism>
<feature type="region of interest" description="Disordered" evidence="1">
    <location>
        <begin position="29"/>
        <end position="48"/>
    </location>
</feature>
<dbReference type="Proteomes" id="UP000324222">
    <property type="component" value="Unassembled WGS sequence"/>
</dbReference>
<comment type="caution">
    <text evidence="2">The sequence shown here is derived from an EMBL/GenBank/DDBJ whole genome shotgun (WGS) entry which is preliminary data.</text>
</comment>
<accession>A0A5B7IRD8</accession>
<protein>
    <submittedName>
        <fullName evidence="2">Uncharacterized protein</fullName>
    </submittedName>
</protein>
<dbReference type="EMBL" id="VSRR010076765">
    <property type="protein sequence ID" value="MPC88131.1"/>
    <property type="molecule type" value="Genomic_DNA"/>
</dbReference>